<reference evidence="1" key="1">
    <citation type="submission" date="2020-10" db="EMBL/GenBank/DDBJ databases">
        <authorList>
            <person name="Abbas A."/>
            <person name="Razzaq R."/>
            <person name="Waqas M."/>
            <person name="Abbas N."/>
            <person name="Nielsen T.K."/>
            <person name="Hansen L.H."/>
            <person name="Hussain S."/>
            <person name="Shahid M."/>
        </authorList>
    </citation>
    <scope>NUCLEOTIDE SEQUENCE</scope>
    <source>
        <strain evidence="1">S14</strain>
    </source>
</reference>
<name>A0ABU1DBH0_9HYPH</name>
<keyword evidence="2" id="KW-1185">Reference proteome</keyword>
<evidence type="ECO:0000313" key="2">
    <source>
        <dbReference type="Proteomes" id="UP001181622"/>
    </source>
</evidence>
<proteinExistence type="predicted"/>
<evidence type="ECO:0000313" key="1">
    <source>
        <dbReference type="EMBL" id="MDR4305417.1"/>
    </source>
</evidence>
<protein>
    <submittedName>
        <fullName evidence="1">Uncharacterized protein</fullName>
    </submittedName>
</protein>
<organism evidence="1 2">
    <name type="scientific">Chelatococcus sambhunathii</name>
    <dbReference type="NCBI Taxonomy" id="363953"/>
    <lineage>
        <taxon>Bacteria</taxon>
        <taxon>Pseudomonadati</taxon>
        <taxon>Pseudomonadota</taxon>
        <taxon>Alphaproteobacteria</taxon>
        <taxon>Hyphomicrobiales</taxon>
        <taxon>Chelatococcaceae</taxon>
        <taxon>Chelatococcus</taxon>
    </lineage>
</organism>
<gene>
    <name evidence="1" type="ORF">IHQ68_02115</name>
</gene>
<dbReference type="Proteomes" id="UP001181622">
    <property type="component" value="Unassembled WGS sequence"/>
</dbReference>
<accession>A0ABU1DBH0</accession>
<comment type="caution">
    <text evidence="1">The sequence shown here is derived from an EMBL/GenBank/DDBJ whole genome shotgun (WGS) entry which is preliminary data.</text>
</comment>
<dbReference type="EMBL" id="JADBEO010000003">
    <property type="protein sequence ID" value="MDR4305417.1"/>
    <property type="molecule type" value="Genomic_DNA"/>
</dbReference>
<sequence length="62" mass="7033">MKLMELKHDRRPRRSGRTGILSLARWARRPVSTIHTVTPTPTVEGPTRGDMAERRLVALDQG</sequence>